<name>A0A4Z0F9P9_9GAMM</name>
<keyword evidence="2" id="KW-1185">Reference proteome</keyword>
<reference evidence="1 2" key="1">
    <citation type="journal article" date="2019" name="ISME J.">
        <title>Candidatus Macondimonas diazotrophica, a novel gammaproteobacterial genus dominating crude-oil-contaminated coastal sediments.</title>
        <authorList>
            <person name="Karthikeyan S."/>
            <person name="Konstantinidis K."/>
        </authorList>
    </citation>
    <scope>NUCLEOTIDE SEQUENCE [LARGE SCALE GENOMIC DNA]</scope>
    <source>
        <strain evidence="1 2">KTK01</strain>
    </source>
</reference>
<dbReference type="EMBL" id="SRIO01000005">
    <property type="protein sequence ID" value="TFZ83132.1"/>
    <property type="molecule type" value="Genomic_DNA"/>
</dbReference>
<dbReference type="AlphaFoldDB" id="A0A4Z0F9P9"/>
<dbReference type="Proteomes" id="UP000297890">
    <property type="component" value="Unassembled WGS sequence"/>
</dbReference>
<accession>A0A4Z0F9P9</accession>
<sequence>MDDVTARKPLPSAMRIGMVGIHGPEAAATLQVLLEAGATITAWSRNRDSSWAKRLSRRGVTIHALSRKAARASAAVQVPALDWLLIFPGNRLGAKPPNLGLVPTSYWPRLPGRVVQLVPAGSPRGCLRSSTDRPVIALPTALVLERWLNTPMRKAIRRGILPFPQHRDDAFPLIATHEIAEVIESLCSAKLCIEQAVSALSGQWIPLPLVLAACRSQVNRPIRHRHRSPAVINFRMGREMGLMARWAIESRQKTPHPDADLEVSFQATTLDGLRRLPW</sequence>
<comment type="caution">
    <text evidence="1">The sequence shown here is derived from an EMBL/GenBank/DDBJ whole genome shotgun (WGS) entry which is preliminary data.</text>
</comment>
<organism evidence="1 2">
    <name type="scientific">Candidatus Macondimonas diazotrophica</name>
    <dbReference type="NCBI Taxonomy" id="2305248"/>
    <lineage>
        <taxon>Bacteria</taxon>
        <taxon>Pseudomonadati</taxon>
        <taxon>Pseudomonadota</taxon>
        <taxon>Gammaproteobacteria</taxon>
        <taxon>Chromatiales</taxon>
        <taxon>Ectothiorhodospiraceae</taxon>
        <taxon>Candidatus Macondimonas</taxon>
    </lineage>
</organism>
<evidence type="ECO:0000313" key="2">
    <source>
        <dbReference type="Proteomes" id="UP000297890"/>
    </source>
</evidence>
<dbReference type="RefSeq" id="WP_135281432.1">
    <property type="nucleotide sequence ID" value="NZ_SRIO01000005.1"/>
</dbReference>
<protein>
    <submittedName>
        <fullName evidence="1">Uncharacterized protein</fullName>
    </submittedName>
</protein>
<evidence type="ECO:0000313" key="1">
    <source>
        <dbReference type="EMBL" id="TFZ83132.1"/>
    </source>
</evidence>
<gene>
    <name evidence="1" type="ORF">E4680_05730</name>
</gene>
<proteinExistence type="predicted"/>